<evidence type="ECO:0000256" key="1">
    <source>
        <dbReference type="ARBA" id="ARBA00022741"/>
    </source>
</evidence>
<evidence type="ECO:0000256" key="4">
    <source>
        <dbReference type="ARBA" id="ARBA00023186"/>
    </source>
</evidence>
<accession>A0A7G9W5E5</accession>
<dbReference type="Proteomes" id="UP000516160">
    <property type="component" value="Chromosome"/>
</dbReference>
<dbReference type="AlphaFoldDB" id="A0A7G9W5E5"/>
<evidence type="ECO:0000256" key="2">
    <source>
        <dbReference type="ARBA" id="ARBA00022801"/>
    </source>
</evidence>
<dbReference type="GO" id="GO:0005525">
    <property type="term" value="F:GTP binding"/>
    <property type="evidence" value="ECO:0007669"/>
    <property type="project" value="UniProtKB-KW"/>
</dbReference>
<dbReference type="Pfam" id="PF03308">
    <property type="entry name" value="MeaB"/>
    <property type="match status" value="1"/>
</dbReference>
<keyword evidence="3" id="KW-0342">GTP-binding</keyword>
<proteinExistence type="predicted"/>
<name>A0A7G9W5E5_ALKCA</name>
<dbReference type="SUPFAM" id="SSF52540">
    <property type="entry name" value="P-loop containing nucleoside triphosphate hydrolases"/>
    <property type="match status" value="1"/>
</dbReference>
<dbReference type="PANTHER" id="PTHR43087">
    <property type="entry name" value="LYSINE/ARGININE/ORNITHINE TRANSPORT SYSTEM KINASE"/>
    <property type="match status" value="1"/>
</dbReference>
<dbReference type="EMBL" id="CP058559">
    <property type="protein sequence ID" value="QNO13907.1"/>
    <property type="molecule type" value="Genomic_DNA"/>
</dbReference>
<dbReference type="PANTHER" id="PTHR43087:SF1">
    <property type="entry name" value="LAO_AO TRANSPORT SYSTEM ATPASE"/>
    <property type="match status" value="1"/>
</dbReference>
<organism evidence="5 6">
    <name type="scientific">Alkalicella caledoniensis</name>
    <dbReference type="NCBI Taxonomy" id="2731377"/>
    <lineage>
        <taxon>Bacteria</taxon>
        <taxon>Bacillati</taxon>
        <taxon>Bacillota</taxon>
        <taxon>Clostridia</taxon>
        <taxon>Eubacteriales</taxon>
        <taxon>Proteinivoracaceae</taxon>
        <taxon>Alkalicella</taxon>
    </lineage>
</organism>
<gene>
    <name evidence="5" type="ORF">HYG86_03550</name>
</gene>
<evidence type="ECO:0000256" key="3">
    <source>
        <dbReference type="ARBA" id="ARBA00023134"/>
    </source>
</evidence>
<dbReference type="Gene3D" id="3.40.50.300">
    <property type="entry name" value="P-loop containing nucleotide triphosphate hydrolases"/>
    <property type="match status" value="1"/>
</dbReference>
<evidence type="ECO:0000313" key="5">
    <source>
        <dbReference type="EMBL" id="QNO13907.1"/>
    </source>
</evidence>
<keyword evidence="6" id="KW-1185">Reference proteome</keyword>
<dbReference type="InterPro" id="IPR027417">
    <property type="entry name" value="P-loop_NTPase"/>
</dbReference>
<keyword evidence="1" id="KW-0547">Nucleotide-binding</keyword>
<keyword evidence="4" id="KW-0143">Chaperone</keyword>
<evidence type="ECO:0008006" key="7">
    <source>
        <dbReference type="Google" id="ProtNLM"/>
    </source>
</evidence>
<protein>
    <recommendedName>
        <fullName evidence="7">Methylmalonyl Co-A mutase-associated GTPase MeaB</fullName>
    </recommendedName>
</protein>
<dbReference type="GO" id="GO:0016787">
    <property type="term" value="F:hydrolase activity"/>
    <property type="evidence" value="ECO:0007669"/>
    <property type="project" value="UniProtKB-KW"/>
</dbReference>
<dbReference type="InterPro" id="IPR052040">
    <property type="entry name" value="GTPase/Isobutyryl-CoA_mutase"/>
</dbReference>
<dbReference type="RefSeq" id="WP_213167571.1">
    <property type="nucleotide sequence ID" value="NZ_CP058559.1"/>
</dbReference>
<sequence>MHKYMPLVKILNGIEKDDQGTILEIDKEELVTHKSTVIGITGPPGAGKSTLLADMLKNYLAHGEKIAVLLIDPSDSITGGAFLGDRIRFNNLPLHPNLFIRSVASRGFLGGVSLYTPLYIKAFIKLGFDKIFIETVGSGQNEVDIYTIADTSLYITSPDIGDSIQVLKGGSMNNFDIIVINKSDIHGSNRTEALLKRNTNLLGNRGTLRIVKHQKGRDSSLAEIFEHIEATLNSTDKVSKRKKLAKYYQINILKEQIERFLQKELQPVESDGSNTIIDTINLIKEKFKGGDIFAKGD</sequence>
<reference evidence="5 6" key="1">
    <citation type="submission" date="2020-07" db="EMBL/GenBank/DDBJ databases">
        <title>Alkalicella. sp. LB2 genome.</title>
        <authorList>
            <person name="Postec A."/>
            <person name="Quemeneur M."/>
        </authorList>
    </citation>
    <scope>NUCLEOTIDE SEQUENCE [LARGE SCALE GENOMIC DNA]</scope>
    <source>
        <strain evidence="5 6">LB2</strain>
    </source>
</reference>
<evidence type="ECO:0000313" key="6">
    <source>
        <dbReference type="Proteomes" id="UP000516160"/>
    </source>
</evidence>
<dbReference type="KEGG" id="acae:HYG86_03550"/>
<keyword evidence="2" id="KW-0378">Hydrolase</keyword>